<proteinExistence type="predicted"/>
<protein>
    <submittedName>
        <fullName evidence="1">Uncharacterized protein</fullName>
    </submittedName>
</protein>
<gene>
    <name evidence="1" type="ORF">C0Q70_03193</name>
</gene>
<accession>A0A2T7PS59</accession>
<evidence type="ECO:0000313" key="2">
    <source>
        <dbReference type="Proteomes" id="UP000245119"/>
    </source>
</evidence>
<dbReference type="AlphaFoldDB" id="A0A2T7PS59"/>
<dbReference type="EMBL" id="PZQS01000002">
    <property type="protein sequence ID" value="PVD36217.1"/>
    <property type="molecule type" value="Genomic_DNA"/>
</dbReference>
<evidence type="ECO:0000313" key="1">
    <source>
        <dbReference type="EMBL" id="PVD36217.1"/>
    </source>
</evidence>
<name>A0A2T7PS59_POMCA</name>
<organism evidence="1 2">
    <name type="scientific">Pomacea canaliculata</name>
    <name type="common">Golden apple snail</name>
    <dbReference type="NCBI Taxonomy" id="400727"/>
    <lineage>
        <taxon>Eukaryota</taxon>
        <taxon>Metazoa</taxon>
        <taxon>Spiralia</taxon>
        <taxon>Lophotrochozoa</taxon>
        <taxon>Mollusca</taxon>
        <taxon>Gastropoda</taxon>
        <taxon>Caenogastropoda</taxon>
        <taxon>Architaenioglossa</taxon>
        <taxon>Ampullarioidea</taxon>
        <taxon>Ampullariidae</taxon>
        <taxon>Pomacea</taxon>
    </lineage>
</organism>
<sequence>MLELSMSTTPDLARFTKARSVHVHKTKTKTCHLHQHQALQSCPPSRDWTPPSGIRQPEEAEWRRLVVSFNNTPRHVNRAQGGAAVYSTTWCC</sequence>
<reference evidence="1 2" key="1">
    <citation type="submission" date="2018-04" db="EMBL/GenBank/DDBJ databases">
        <title>The genome of golden apple snail Pomacea canaliculata provides insight into stress tolerance and invasive adaptation.</title>
        <authorList>
            <person name="Liu C."/>
            <person name="Liu B."/>
            <person name="Ren Y."/>
            <person name="Zhang Y."/>
            <person name="Wang H."/>
            <person name="Li S."/>
            <person name="Jiang F."/>
            <person name="Yin L."/>
            <person name="Zhang G."/>
            <person name="Qian W."/>
            <person name="Fan W."/>
        </authorList>
    </citation>
    <scope>NUCLEOTIDE SEQUENCE [LARGE SCALE GENOMIC DNA]</scope>
    <source>
        <strain evidence="1">SZHN2017</strain>
        <tissue evidence="1">Muscle</tissue>
    </source>
</reference>
<comment type="caution">
    <text evidence="1">The sequence shown here is derived from an EMBL/GenBank/DDBJ whole genome shotgun (WGS) entry which is preliminary data.</text>
</comment>
<keyword evidence="2" id="KW-1185">Reference proteome</keyword>
<dbReference type="Proteomes" id="UP000245119">
    <property type="component" value="Linkage Group LG2"/>
</dbReference>